<proteinExistence type="inferred from homology"/>
<evidence type="ECO:0000256" key="6">
    <source>
        <dbReference type="SAM" id="Phobius"/>
    </source>
</evidence>
<dbReference type="Proteomes" id="UP000018412">
    <property type="component" value="Unassembled WGS sequence"/>
</dbReference>
<name>A0A829M0B1_LIMFE</name>
<feature type="transmembrane region" description="Helical" evidence="6">
    <location>
        <begin position="263"/>
        <end position="283"/>
    </location>
</feature>
<feature type="transmembrane region" description="Helical" evidence="6">
    <location>
        <begin position="192"/>
        <end position="210"/>
    </location>
</feature>
<keyword evidence="4 6" id="KW-1133">Transmembrane helix</keyword>
<evidence type="ECO:0000313" key="7">
    <source>
        <dbReference type="EMBL" id="ESS01656.1"/>
    </source>
</evidence>
<comment type="subcellular location">
    <subcellularLocation>
        <location evidence="1">Membrane</location>
        <topology evidence="1">Multi-pass membrane protein</topology>
    </subcellularLocation>
</comment>
<reference evidence="7 8" key="2">
    <citation type="journal article" date="2015" name="Genome Announc.">
        <title>Draft Genome Sequence of Lactobacillus fermentum NB-22.</title>
        <authorList>
            <person name="Chaplin A.V."/>
            <person name="Shkoporov A.N."/>
            <person name="Efimov B.A."/>
            <person name="Pikina A.P."/>
            <person name="Borisova O.Y."/>
            <person name="Gladko I.A."/>
            <person name="Postnikova E.A."/>
            <person name="Lordkipanidze A.E."/>
            <person name="Kafarskaia L.I."/>
        </authorList>
    </citation>
    <scope>NUCLEOTIDE SEQUENCE [LARGE SCALE GENOMIC DNA]</scope>
    <source>
        <strain evidence="7 8">NB-22</strain>
    </source>
</reference>
<protein>
    <submittedName>
        <fullName evidence="7">ABC transporter permease</fullName>
    </submittedName>
</protein>
<comment type="caution">
    <text evidence="7">The sequence shown here is derived from an EMBL/GenBank/DDBJ whole genome shotgun (WGS) entry which is preliminary data.</text>
</comment>
<comment type="similarity">
    <text evidence="2">Belongs to the UPF0014 family.</text>
</comment>
<feature type="transmembrane region" description="Helical" evidence="6">
    <location>
        <begin position="6"/>
        <end position="25"/>
    </location>
</feature>
<feature type="transmembrane region" description="Helical" evidence="6">
    <location>
        <begin position="37"/>
        <end position="59"/>
    </location>
</feature>
<dbReference type="InterPro" id="IPR005226">
    <property type="entry name" value="UPF0014_fam"/>
</dbReference>
<feature type="transmembrane region" description="Helical" evidence="6">
    <location>
        <begin position="65"/>
        <end position="83"/>
    </location>
</feature>
<dbReference type="PANTHER" id="PTHR30028">
    <property type="entry name" value="UPF0014 INNER MEMBRANE PROTEIN YBBM-RELATED"/>
    <property type="match status" value="1"/>
</dbReference>
<evidence type="ECO:0000256" key="4">
    <source>
        <dbReference type="ARBA" id="ARBA00022989"/>
    </source>
</evidence>
<feature type="transmembrane region" description="Helical" evidence="6">
    <location>
        <begin position="216"/>
        <end position="242"/>
    </location>
</feature>
<sequence>MHNSVTVSNLSLVFAFALVMVSVGISLKEQLGLTKDVLWSVCRAIVQLVIVGYVLKFIFNINNTWLTILMTLFIIVNASWNAYKRDPNPHSHYWNSLVALLVGTYIVLGVLILSGAIKLIPSQIIPITGMIASNGMVAMGLCYKTMNAAFHDQRQQVLEKLALGADVKLASQAILKRSIKTAMQPSIDSIKTVGLVSLPGMMSGLIFAGVDPVYAIRYQIMVSFMLLATTGFGAVISGYLSYRNYFNDRQRPPPTSDRIKTGAPPAWWGSCFVSMMLITIPVVPDVFKAVQLS</sequence>
<evidence type="ECO:0000256" key="1">
    <source>
        <dbReference type="ARBA" id="ARBA00004141"/>
    </source>
</evidence>
<accession>A0A829M0B1</accession>
<dbReference type="Pfam" id="PF03649">
    <property type="entry name" value="UPF0014"/>
    <property type="match status" value="1"/>
</dbReference>
<keyword evidence="3 6" id="KW-0812">Transmembrane</keyword>
<reference evidence="8" key="1">
    <citation type="submission" date="2013-10" db="EMBL/GenBank/DDBJ databases">
        <title>Draft genome sequence of Lactobacillus fermentum NB-22.</title>
        <authorList>
            <person name="Chaplin A.V."/>
            <person name="Shkoporov A.N."/>
            <person name="Khokhlova E.V."/>
            <person name="Efimov B.A."/>
            <person name="Kafarskaia L.I."/>
        </authorList>
    </citation>
    <scope>NUCLEOTIDE SEQUENCE [LARGE SCALE GENOMIC DNA]</scope>
    <source>
        <strain evidence="8">NB-22</strain>
    </source>
</reference>
<evidence type="ECO:0000256" key="3">
    <source>
        <dbReference type="ARBA" id="ARBA00022692"/>
    </source>
</evidence>
<dbReference type="AlphaFoldDB" id="A0A829M0B1"/>
<dbReference type="GO" id="GO:0005886">
    <property type="term" value="C:plasma membrane"/>
    <property type="evidence" value="ECO:0007669"/>
    <property type="project" value="TreeGrafter"/>
</dbReference>
<feature type="transmembrane region" description="Helical" evidence="6">
    <location>
        <begin position="95"/>
        <end position="117"/>
    </location>
</feature>
<organism evidence="7 8">
    <name type="scientific">Limosilactobacillus fermentum NB-22</name>
    <dbReference type="NCBI Taxonomy" id="1408443"/>
    <lineage>
        <taxon>Bacteria</taxon>
        <taxon>Bacillati</taxon>
        <taxon>Bacillota</taxon>
        <taxon>Bacilli</taxon>
        <taxon>Lactobacillales</taxon>
        <taxon>Lactobacillaceae</taxon>
        <taxon>Limosilactobacillus</taxon>
    </lineage>
</organism>
<evidence type="ECO:0000256" key="5">
    <source>
        <dbReference type="ARBA" id="ARBA00023136"/>
    </source>
</evidence>
<evidence type="ECO:0000256" key="2">
    <source>
        <dbReference type="ARBA" id="ARBA00005268"/>
    </source>
</evidence>
<dbReference type="PANTHER" id="PTHR30028:SF0">
    <property type="entry name" value="PROTEIN ALUMINUM SENSITIVE 3"/>
    <property type="match status" value="1"/>
</dbReference>
<keyword evidence="5 6" id="KW-0472">Membrane</keyword>
<evidence type="ECO:0000313" key="8">
    <source>
        <dbReference type="Proteomes" id="UP000018412"/>
    </source>
</evidence>
<gene>
    <name evidence="7" type="ORF">NB22_03470</name>
</gene>
<dbReference type="EMBL" id="AYHA01000074">
    <property type="protein sequence ID" value="ESS01656.1"/>
    <property type="molecule type" value="Genomic_DNA"/>
</dbReference>